<reference evidence="2 3" key="1">
    <citation type="submission" date="2017-03" db="EMBL/GenBank/DDBJ databases">
        <title>Draft genome sequence of Streptomyces scabrisporus NF3, endophyte isolated from Amphipterygium adstringens.</title>
        <authorList>
            <person name="Vazquez M."/>
            <person name="Ceapa C.D."/>
            <person name="Rodriguez Luna D."/>
            <person name="Sanchez Esquivel S."/>
        </authorList>
    </citation>
    <scope>NUCLEOTIDE SEQUENCE [LARGE SCALE GENOMIC DNA]</scope>
    <source>
        <strain evidence="2 3">NF3</strain>
    </source>
</reference>
<feature type="compositionally biased region" description="Low complexity" evidence="1">
    <location>
        <begin position="247"/>
        <end position="262"/>
    </location>
</feature>
<name>A0A1T3NI25_9ACTN</name>
<gene>
    <name evidence="2" type="ORF">B4N89_46795</name>
</gene>
<evidence type="ECO:0000313" key="3">
    <source>
        <dbReference type="Proteomes" id="UP000190037"/>
    </source>
</evidence>
<keyword evidence="3" id="KW-1185">Reference proteome</keyword>
<dbReference type="EMBL" id="MWQN01000006">
    <property type="protein sequence ID" value="OPC76526.1"/>
    <property type="molecule type" value="Genomic_DNA"/>
</dbReference>
<feature type="compositionally biased region" description="Pro residues" evidence="1">
    <location>
        <begin position="263"/>
        <end position="272"/>
    </location>
</feature>
<organism evidence="2 3">
    <name type="scientific">Embleya scabrispora</name>
    <dbReference type="NCBI Taxonomy" id="159449"/>
    <lineage>
        <taxon>Bacteria</taxon>
        <taxon>Bacillati</taxon>
        <taxon>Actinomycetota</taxon>
        <taxon>Actinomycetes</taxon>
        <taxon>Kitasatosporales</taxon>
        <taxon>Streptomycetaceae</taxon>
        <taxon>Embleya</taxon>
    </lineage>
</organism>
<sequence length="282" mass="27775">MRPAGRGGDQDGEGGTDPTNSPLHGIRGGAGVRVGCVVEQACGCGGGPGIGDGVGQVVAGGGQREEVLGEAVGIQRFQDGPGVRVGGRIRDGVVGQGAVDGLARAGADRDERGVAGVVLDHAGQRGGVDGAGEGLGGDGHAPVLVEGLPVVAFAVQEVAGDPPWRVEVGGSAGAVGVDGGQGGHVHGRHLPEPLWIPQRGGRGDPVRIGHVQGGGEPIPGRREQRIGVSALVLGKAEAAPRRRCPRRAGPGDAPGSATTTRPDAPPAAPAPDAPARRRGQAA</sequence>
<protein>
    <submittedName>
        <fullName evidence="2">Uncharacterized protein</fullName>
    </submittedName>
</protein>
<evidence type="ECO:0000313" key="2">
    <source>
        <dbReference type="EMBL" id="OPC76526.1"/>
    </source>
</evidence>
<proteinExistence type="predicted"/>
<dbReference type="Proteomes" id="UP000190037">
    <property type="component" value="Unassembled WGS sequence"/>
</dbReference>
<feature type="region of interest" description="Disordered" evidence="1">
    <location>
        <begin position="233"/>
        <end position="282"/>
    </location>
</feature>
<comment type="caution">
    <text evidence="2">The sequence shown here is derived from an EMBL/GenBank/DDBJ whole genome shotgun (WGS) entry which is preliminary data.</text>
</comment>
<feature type="region of interest" description="Disordered" evidence="1">
    <location>
        <begin position="1"/>
        <end position="26"/>
    </location>
</feature>
<dbReference type="AlphaFoldDB" id="A0A1T3NI25"/>
<evidence type="ECO:0000256" key="1">
    <source>
        <dbReference type="SAM" id="MobiDB-lite"/>
    </source>
</evidence>
<accession>A0A1T3NI25</accession>